<dbReference type="AlphaFoldDB" id="A0A8K0J1S5"/>
<gene>
    <name evidence="2" type="ORF">E4U42_006891</name>
</gene>
<evidence type="ECO:0000313" key="3">
    <source>
        <dbReference type="Proteomes" id="UP000811619"/>
    </source>
</evidence>
<feature type="region of interest" description="Disordered" evidence="1">
    <location>
        <begin position="1"/>
        <end position="24"/>
    </location>
</feature>
<reference evidence="2" key="1">
    <citation type="journal article" date="2020" name="bioRxiv">
        <title>Whole genome comparisons of ergot fungi reveals the divergence and evolution of species within the genus Claviceps are the result of varying mechanisms driving genome evolution and host range expansion.</title>
        <authorList>
            <person name="Wyka S.A."/>
            <person name="Mondo S.J."/>
            <person name="Liu M."/>
            <person name="Dettman J."/>
            <person name="Nalam V."/>
            <person name="Broders K.D."/>
        </authorList>
    </citation>
    <scope>NUCLEOTIDE SEQUENCE</scope>
    <source>
        <strain evidence="2">CCC 489</strain>
    </source>
</reference>
<keyword evidence="3" id="KW-1185">Reference proteome</keyword>
<organism evidence="2 3">
    <name type="scientific">Claviceps africana</name>
    <dbReference type="NCBI Taxonomy" id="83212"/>
    <lineage>
        <taxon>Eukaryota</taxon>
        <taxon>Fungi</taxon>
        <taxon>Dikarya</taxon>
        <taxon>Ascomycota</taxon>
        <taxon>Pezizomycotina</taxon>
        <taxon>Sordariomycetes</taxon>
        <taxon>Hypocreomycetidae</taxon>
        <taxon>Hypocreales</taxon>
        <taxon>Clavicipitaceae</taxon>
        <taxon>Claviceps</taxon>
    </lineage>
</organism>
<accession>A0A8K0J1S5</accession>
<protein>
    <submittedName>
        <fullName evidence="2">Uncharacterized protein</fullName>
    </submittedName>
</protein>
<evidence type="ECO:0000256" key="1">
    <source>
        <dbReference type="SAM" id="MobiDB-lite"/>
    </source>
</evidence>
<name>A0A8K0J1S5_9HYPO</name>
<comment type="caution">
    <text evidence="2">The sequence shown here is derived from an EMBL/GenBank/DDBJ whole genome shotgun (WGS) entry which is preliminary data.</text>
</comment>
<evidence type="ECO:0000313" key="2">
    <source>
        <dbReference type="EMBL" id="KAG5918317.1"/>
    </source>
</evidence>
<dbReference type="Proteomes" id="UP000811619">
    <property type="component" value="Unassembled WGS sequence"/>
</dbReference>
<feature type="compositionally biased region" description="Basic and acidic residues" evidence="1">
    <location>
        <begin position="1"/>
        <end position="11"/>
    </location>
</feature>
<proteinExistence type="predicted"/>
<sequence length="111" mass="12148">MPSFRNKDEPGQQRPSIPKSFLNPQPSFHVLAVELSSRRAVEPPSSREQFCFEPFDFESPPPPWPCAHPLSSQIAAGDSRNDGFQGTCKVTAAPHGFGASRPKQASLRLCA</sequence>
<dbReference type="EMBL" id="SRPY01000748">
    <property type="protein sequence ID" value="KAG5918317.1"/>
    <property type="molecule type" value="Genomic_DNA"/>
</dbReference>